<dbReference type="InterPro" id="IPR006103">
    <property type="entry name" value="Glyco_hydro_2_cat"/>
</dbReference>
<dbReference type="STRING" id="246197.MXAN_6556"/>
<proteinExistence type="predicted"/>
<evidence type="ECO:0000313" key="4">
    <source>
        <dbReference type="Proteomes" id="UP000002402"/>
    </source>
</evidence>
<dbReference type="eggNOG" id="COG3250">
    <property type="taxonomic scope" value="Bacteria"/>
</dbReference>
<evidence type="ECO:0000256" key="1">
    <source>
        <dbReference type="SAM" id="MobiDB-lite"/>
    </source>
</evidence>
<name>Q1CY45_MYXXD</name>
<dbReference type="AlphaFoldDB" id="Q1CY45"/>
<dbReference type="InterPro" id="IPR017853">
    <property type="entry name" value="GH"/>
</dbReference>
<dbReference type="Gene3D" id="3.20.20.80">
    <property type="entry name" value="Glycosidases"/>
    <property type="match status" value="1"/>
</dbReference>
<dbReference type="SUPFAM" id="SSF51445">
    <property type="entry name" value="(Trans)glycosidases"/>
    <property type="match status" value="1"/>
</dbReference>
<keyword evidence="4" id="KW-1185">Reference proteome</keyword>
<dbReference type="Pfam" id="PF02836">
    <property type="entry name" value="Glyco_hydro_2_C"/>
    <property type="match status" value="1"/>
</dbReference>
<evidence type="ECO:0000259" key="2">
    <source>
        <dbReference type="Pfam" id="PF02836"/>
    </source>
</evidence>
<organism evidence="3 4">
    <name type="scientific">Myxococcus xanthus (strain DK1622)</name>
    <dbReference type="NCBI Taxonomy" id="246197"/>
    <lineage>
        <taxon>Bacteria</taxon>
        <taxon>Pseudomonadati</taxon>
        <taxon>Myxococcota</taxon>
        <taxon>Myxococcia</taxon>
        <taxon>Myxococcales</taxon>
        <taxon>Cystobacterineae</taxon>
        <taxon>Myxococcaceae</taxon>
        <taxon>Myxococcus</taxon>
    </lineage>
</organism>
<dbReference type="Proteomes" id="UP000002402">
    <property type="component" value="Chromosome"/>
</dbReference>
<feature type="domain" description="Glycoside hydrolase family 2 catalytic" evidence="2">
    <location>
        <begin position="144"/>
        <end position="348"/>
    </location>
</feature>
<dbReference type="EMBL" id="CP000113">
    <property type="protein sequence ID" value="ABF86052.1"/>
    <property type="molecule type" value="Genomic_DNA"/>
</dbReference>
<protein>
    <recommendedName>
        <fullName evidence="2">Glycoside hydrolase family 2 catalytic domain-containing protein</fullName>
    </recommendedName>
</protein>
<accession>Q1CY45</accession>
<evidence type="ECO:0000313" key="3">
    <source>
        <dbReference type="EMBL" id="ABF86052.1"/>
    </source>
</evidence>
<feature type="region of interest" description="Disordered" evidence="1">
    <location>
        <begin position="16"/>
        <end position="39"/>
    </location>
</feature>
<dbReference type="GO" id="GO:0004553">
    <property type="term" value="F:hydrolase activity, hydrolyzing O-glycosyl compounds"/>
    <property type="evidence" value="ECO:0007669"/>
    <property type="project" value="InterPro"/>
</dbReference>
<gene>
    <name evidence="3" type="ordered locus">MXAN_6556</name>
</gene>
<dbReference type="EnsemblBacteria" id="ABF86052">
    <property type="protein sequence ID" value="ABF86052"/>
    <property type="gene ID" value="MXAN_6556"/>
</dbReference>
<dbReference type="HOGENOM" id="CLU_288997_0_0_7"/>
<reference evidence="3 4" key="1">
    <citation type="journal article" date="2006" name="Proc. Natl. Acad. Sci. U.S.A.">
        <title>Evolution of sensory complexity recorded in a myxobacterial genome.</title>
        <authorList>
            <person name="Goldman B.S."/>
            <person name="Nierman W.C."/>
            <person name="Kaiser D."/>
            <person name="Slater S.C."/>
            <person name="Durkin A.S."/>
            <person name="Eisen J.A."/>
            <person name="Ronning C.M."/>
            <person name="Barbazuk W.B."/>
            <person name="Blanchard M."/>
            <person name="Field C."/>
            <person name="Halling C."/>
            <person name="Hinkle G."/>
            <person name="Iartchuk O."/>
            <person name="Kim H.S."/>
            <person name="Mackenzie C."/>
            <person name="Madupu R."/>
            <person name="Miller N."/>
            <person name="Shvartsbeyn A."/>
            <person name="Sullivan S.A."/>
            <person name="Vaudin M."/>
            <person name="Wiegand R."/>
            <person name="Kaplan H.B."/>
        </authorList>
    </citation>
    <scope>NUCLEOTIDE SEQUENCE [LARGE SCALE GENOMIC DNA]</scope>
    <source>
        <strain evidence="4">DK1622</strain>
    </source>
</reference>
<dbReference type="GO" id="GO:0005975">
    <property type="term" value="P:carbohydrate metabolic process"/>
    <property type="evidence" value="ECO:0007669"/>
    <property type="project" value="InterPro"/>
</dbReference>
<dbReference type="KEGG" id="mxa:MXAN_6556"/>
<sequence>MGLRLPEALRHGLRGLRLAAPHPEGQRSSLQGPGGEERAGCGARRVNAIVLVTSLALTLGQVPPPSGPQTPPPSSDAPVVRVSPVTVNAAAQAVRVYRDERGFKLQVNGRDFPILGMNWGYTPIGENYRYSLWTEKEDFIRAVLHREMTLLRDMSVNAIRQFDDIPPQWVTYIHKNYGIYTVVNPLMGRYGTNVDGVMVPNTDYSNPNHRRALLNDLAQKVEKYRDVPGVLMWMLGNENNYGLHWTSFEIEALPGQEDTARAEHLYSLMGEAVRTIKQRDTLHPVSIANGDLQYIDLIARLMPELDILGSNVYRGPSARDLFDEVLRKLNKPVMFTEFGADAYDAKAGREDHVAQAEYLRKQWEEIYSQAYGQGRAQNALGGFVFQWVDGWWKYNQEANLSIHDTTASWPNGGYESDFVPGQNNMNEEWFGICALGPEDEAGIARIQPRTAYYVLQAAFRMDPYAPTTNPDTIREHFASIRPTELSRGYESSIALARADDLSAVRVSNLRLMMDSSLSRGSIATVRPNQVAADHTESVFFDLALQPTSGVYGRASFNVVGNVAQNRLNNIFYENRGTPPAPATANGGVGQAPVPGVGNPAGQQPLGLDRLALYQAEFKLDRADFQLEGFYRTAHYHWGEEGDFFGLYREANYGPALDIYKGNAPFGVVFTGKNNLEGLKVAVGPELYWGANPSIVAKYRRNVGPVTLTLMHQEDIARGSTQLTASVIRERVARRSTLSLGWTKGPMALEVGGILAAPQRVGEEFIWSRPTDGPSYLDSGYEVMRDEIRMLDTLGAKARLTYDLGAVRTFLQGSYRGLVADGGPEQGILLTGWSLRESGRGNHFGGQAGAVVQVGSAFQVSPNLLYQKPLIGPNPRIEDAFDPESGRYFAGVRPRNVLVDAFTVLDNRETLGAELLLTFDPTPGTWFWQWDRDMREDAPFAAGLDLVYRRQPTSRDAGIAILADGSMVAFGNAPSARDEWEATLRLVTNPVQRLKIFGAAFAGSNQSSGEDDRQVRRFGVDASVLWDTLMLTTQLHFNNWGPYDYHRVFNLTYPIQLGGDLSYGLKRPVMGTVTTRFGVRGLVRMLDQYSEGLSQTALDQGLEGREFEVGAYAILSL</sequence>